<dbReference type="EMBL" id="JBHTLU010000031">
    <property type="protein sequence ID" value="MFD1222874.1"/>
    <property type="molecule type" value="Genomic_DNA"/>
</dbReference>
<protein>
    <submittedName>
        <fullName evidence="2">Uncharacterized protein</fullName>
    </submittedName>
</protein>
<dbReference type="RefSeq" id="WP_345588736.1">
    <property type="nucleotide sequence ID" value="NZ_BAABJG010000015.1"/>
</dbReference>
<reference evidence="3" key="1">
    <citation type="journal article" date="2019" name="Int. J. Syst. Evol. Microbiol.">
        <title>The Global Catalogue of Microorganisms (GCM) 10K type strain sequencing project: providing services to taxonomists for standard genome sequencing and annotation.</title>
        <authorList>
            <consortium name="The Broad Institute Genomics Platform"/>
            <consortium name="The Broad Institute Genome Sequencing Center for Infectious Disease"/>
            <person name="Wu L."/>
            <person name="Ma J."/>
        </authorList>
    </citation>
    <scope>NUCLEOTIDE SEQUENCE [LARGE SCALE GENOMIC DNA]</scope>
    <source>
        <strain evidence="3">CCUG 53270</strain>
    </source>
</reference>
<feature type="region of interest" description="Disordered" evidence="1">
    <location>
        <begin position="94"/>
        <end position="114"/>
    </location>
</feature>
<proteinExistence type="predicted"/>
<gene>
    <name evidence="2" type="ORF">ACFQ4B_22415</name>
</gene>
<name>A0ABW3UTU9_9BACL</name>
<evidence type="ECO:0000256" key="1">
    <source>
        <dbReference type="SAM" id="MobiDB-lite"/>
    </source>
</evidence>
<evidence type="ECO:0000313" key="2">
    <source>
        <dbReference type="EMBL" id="MFD1222874.1"/>
    </source>
</evidence>
<comment type="caution">
    <text evidence="2">The sequence shown here is derived from an EMBL/GenBank/DDBJ whole genome shotgun (WGS) entry which is preliminary data.</text>
</comment>
<evidence type="ECO:0000313" key="3">
    <source>
        <dbReference type="Proteomes" id="UP001597180"/>
    </source>
</evidence>
<keyword evidence="3" id="KW-1185">Reference proteome</keyword>
<sequence>MRIMEAQGTLTPVMSKTQVVYAFPLPEGLAGLTIHFRYSPKLLENTERAEELIRQSAPRYMEEPQLSRYLERWEDALPLSNLLTLSLDDPSGFRGAAHRHSPEQSHRIGRTEASPGFLPGPAAVGIWRITISAHAVVTEDCGYSLKVTGWNEEEAYDGLA</sequence>
<accession>A0ABW3UTU9</accession>
<dbReference type="Proteomes" id="UP001597180">
    <property type="component" value="Unassembled WGS sequence"/>
</dbReference>
<organism evidence="2 3">
    <name type="scientific">Paenibacillus vulneris</name>
    <dbReference type="NCBI Taxonomy" id="1133364"/>
    <lineage>
        <taxon>Bacteria</taxon>
        <taxon>Bacillati</taxon>
        <taxon>Bacillota</taxon>
        <taxon>Bacilli</taxon>
        <taxon>Bacillales</taxon>
        <taxon>Paenibacillaceae</taxon>
        <taxon>Paenibacillus</taxon>
    </lineage>
</organism>
<feature type="compositionally biased region" description="Basic and acidic residues" evidence="1">
    <location>
        <begin position="100"/>
        <end position="110"/>
    </location>
</feature>